<dbReference type="Proteomes" id="UP000093476">
    <property type="component" value="Unassembled WGS sequence"/>
</dbReference>
<gene>
    <name evidence="1" type="ORF">Ppb6_02808</name>
</gene>
<dbReference type="AlphaFoldDB" id="A0A1C0U279"/>
<sequence>MMKTFLFRHKKNDKKYFIHEITEEGKNLKLICSGKFKLFFDVMFSFVMYKKTFIFGHDKNTRWHIYEMNENGTLYREVSSGYLDDFYPNLFSYQIDDNVYIFGQSKKKKWFIREMSYDHVPSLDNKDKSSGKWNAFYPSMFSYSINDNTYLFAQTDEYGDGGYYWFVQQLFPNGRLDTTVIDGNYKNWHTFYPILFSFVLKGKVYIFCHTNEYAHGGYYWFIQEILVDGKLGPIVDGNGKNWRNFWKVLPYTINDKMFIYGQNRDNNRIFFQEIIQNGTLANEEKYLDDSYYYDVQLSFSTNNF</sequence>
<protein>
    <submittedName>
        <fullName evidence="1">Uncharacterized protein</fullName>
    </submittedName>
</protein>
<comment type="caution">
    <text evidence="1">The sequence shown here is derived from an EMBL/GenBank/DDBJ whole genome shotgun (WGS) entry which is preliminary data.</text>
</comment>
<proteinExistence type="predicted"/>
<evidence type="ECO:0000313" key="2">
    <source>
        <dbReference type="Proteomes" id="UP000093476"/>
    </source>
</evidence>
<reference evidence="1 2" key="1">
    <citation type="submission" date="2015-12" db="EMBL/GenBank/DDBJ databases">
        <title>Genome comparisons provide insights into the role of secondary metabolites in the pathogenic phase of the Photorhabdus life cycle.</title>
        <authorList>
            <person name="Tobias N.J."/>
            <person name="Mishra B."/>
            <person name="Gupta D.K."/>
            <person name="Thines M."/>
            <person name="Stinear T.P."/>
            <person name="Bode H.B."/>
        </authorList>
    </citation>
    <scope>NUCLEOTIDE SEQUENCE [LARGE SCALE GENOMIC DNA]</scope>
    <source>
        <strain evidence="1 2">PB68.1</strain>
    </source>
</reference>
<dbReference type="EMBL" id="LOMY01000100">
    <property type="protein sequence ID" value="OCQ52014.1"/>
    <property type="molecule type" value="Genomic_DNA"/>
</dbReference>
<name>A0A1C0U279_9GAMM</name>
<accession>A0A1C0U279</accession>
<dbReference type="STRING" id="286156.Ppb6_02808"/>
<organism evidence="1 2">
    <name type="scientific">Photorhabdus australis subsp. thailandensis</name>
    <dbReference type="NCBI Taxonomy" id="2805096"/>
    <lineage>
        <taxon>Bacteria</taxon>
        <taxon>Pseudomonadati</taxon>
        <taxon>Pseudomonadota</taxon>
        <taxon>Gammaproteobacteria</taxon>
        <taxon>Enterobacterales</taxon>
        <taxon>Morganellaceae</taxon>
        <taxon>Photorhabdus</taxon>
    </lineage>
</organism>
<evidence type="ECO:0000313" key="1">
    <source>
        <dbReference type="EMBL" id="OCQ52014.1"/>
    </source>
</evidence>
<keyword evidence="2" id="KW-1185">Reference proteome</keyword>